<evidence type="ECO:0000313" key="2">
    <source>
        <dbReference type="Proteomes" id="UP001139409"/>
    </source>
</evidence>
<name>A0A9X1HP30_9BACT</name>
<evidence type="ECO:0000313" key="1">
    <source>
        <dbReference type="EMBL" id="MCA6074172.1"/>
    </source>
</evidence>
<dbReference type="EMBL" id="JAIXNE010000001">
    <property type="protein sequence ID" value="MCA6074172.1"/>
    <property type="molecule type" value="Genomic_DNA"/>
</dbReference>
<keyword evidence="2" id="KW-1185">Reference proteome</keyword>
<comment type="caution">
    <text evidence="1">The sequence shown here is derived from an EMBL/GenBank/DDBJ whole genome shotgun (WGS) entry which is preliminary data.</text>
</comment>
<proteinExistence type="predicted"/>
<reference evidence="1" key="1">
    <citation type="submission" date="2021-09" db="EMBL/GenBank/DDBJ databases">
        <title>Fulvivirga sp. isolated from coastal sediment.</title>
        <authorList>
            <person name="Yu H."/>
        </authorList>
    </citation>
    <scope>NUCLEOTIDE SEQUENCE</scope>
    <source>
        <strain evidence="1">1062</strain>
    </source>
</reference>
<organism evidence="1 2">
    <name type="scientific">Fulvivirga sedimenti</name>
    <dbReference type="NCBI Taxonomy" id="2879465"/>
    <lineage>
        <taxon>Bacteria</taxon>
        <taxon>Pseudomonadati</taxon>
        <taxon>Bacteroidota</taxon>
        <taxon>Cytophagia</taxon>
        <taxon>Cytophagales</taxon>
        <taxon>Fulvivirgaceae</taxon>
        <taxon>Fulvivirga</taxon>
    </lineage>
</organism>
<dbReference type="Proteomes" id="UP001139409">
    <property type="component" value="Unassembled WGS sequence"/>
</dbReference>
<sequence length="57" mass="6410">MKDLKTLAVTLGIGSALAFFMTKDSTRKSLIRTGKKLKTVLRADRAFGEDDNDMRYI</sequence>
<dbReference type="AlphaFoldDB" id="A0A9X1HP30"/>
<gene>
    <name evidence="1" type="ORF">LDX50_04795</name>
</gene>
<protein>
    <submittedName>
        <fullName evidence="1">Uncharacterized protein</fullName>
    </submittedName>
</protein>
<accession>A0A9X1HP30</accession>
<dbReference type="RefSeq" id="WP_225697271.1">
    <property type="nucleotide sequence ID" value="NZ_JAIXNE010000001.1"/>
</dbReference>